<accession>A0ABX5LUF8</accession>
<dbReference type="Gene3D" id="3.40.640.10">
    <property type="entry name" value="Type I PLP-dependent aspartate aminotransferase-like (Major domain)"/>
    <property type="match status" value="1"/>
</dbReference>
<keyword evidence="3 4" id="KW-0663">Pyridoxal phosphate</keyword>
<sequence>MNNPMNTAAHPERTREEWQHLDRQHHLHPFTDFKELAGKGSRIISRAEGAYVWDVDGHQILDGMAGLWCVNVGYGRKEIADAVYTQMQQLPYYNNFFQTAHPPAIELARQLTELAPRFKQVFFTGSGSEANDTVLRMIWRYWQLQDQPQRRVVISRKNAYHGSTLGGASLGGFGVVHEQMGTLIPDIVHINQPYWYGEGQDMSPEEFGLLRARELRDTIEEIGADKVAAFIGEPIQGAGGVIIPPATYWPEIQKICDEYGILLVTDEVICGFGRTGEWFGADYFGVKPDLMPVAKGITSGYIPLGGVMVSERVSDVLMGDAGEFYHGFTYSGHPVACAAALANLAILRQEHLVTRIRDDIGPYLQQQLRTLQAHPLVGEVRGLGLFGAIELVADKASHRRFDSKQGVGMRCREHCFQNGLIMRAVSDTMIIAPPFILSHAQVDELVSKAWKCLDLTARSIAG</sequence>
<comment type="similarity">
    <text evidence="2 4">Belongs to the class-III pyridoxal-phosphate-dependent aminotransferase family.</text>
</comment>
<dbReference type="PANTHER" id="PTHR43094">
    <property type="entry name" value="AMINOTRANSFERASE"/>
    <property type="match status" value="1"/>
</dbReference>
<dbReference type="InterPro" id="IPR005814">
    <property type="entry name" value="Aminotrans_3"/>
</dbReference>
<keyword evidence="5" id="KW-0808">Transferase</keyword>
<name>A0ABX5LUF8_9GAMM</name>
<dbReference type="CDD" id="cd00610">
    <property type="entry name" value="OAT_like"/>
    <property type="match status" value="1"/>
</dbReference>
<organism evidence="5 6">
    <name type="scientific">Pokkaliibacter plantistimulans</name>
    <dbReference type="NCBI Taxonomy" id="1635171"/>
    <lineage>
        <taxon>Bacteria</taxon>
        <taxon>Pseudomonadati</taxon>
        <taxon>Pseudomonadota</taxon>
        <taxon>Gammaproteobacteria</taxon>
        <taxon>Oceanospirillales</taxon>
        <taxon>Balneatrichaceae</taxon>
        <taxon>Pokkaliibacter</taxon>
    </lineage>
</organism>
<dbReference type="InterPro" id="IPR015424">
    <property type="entry name" value="PyrdxlP-dep_Trfase"/>
</dbReference>
<dbReference type="InterPro" id="IPR049704">
    <property type="entry name" value="Aminotrans_3_PPA_site"/>
</dbReference>
<dbReference type="EMBL" id="LAPT01000120">
    <property type="protein sequence ID" value="PXF29240.1"/>
    <property type="molecule type" value="Genomic_DNA"/>
</dbReference>
<keyword evidence="5" id="KW-0032">Aminotransferase</keyword>
<dbReference type="Proteomes" id="UP000248090">
    <property type="component" value="Unassembled WGS sequence"/>
</dbReference>
<dbReference type="NCBIfam" id="NF005682">
    <property type="entry name" value="PRK07480.1"/>
    <property type="match status" value="1"/>
</dbReference>
<evidence type="ECO:0000256" key="1">
    <source>
        <dbReference type="ARBA" id="ARBA00001933"/>
    </source>
</evidence>
<protein>
    <submittedName>
        <fullName evidence="5">Aminotransferase</fullName>
    </submittedName>
</protein>
<dbReference type="PANTHER" id="PTHR43094:SF1">
    <property type="entry name" value="AMINOTRANSFERASE CLASS-III"/>
    <property type="match status" value="1"/>
</dbReference>
<dbReference type="SUPFAM" id="SSF53383">
    <property type="entry name" value="PLP-dependent transferases"/>
    <property type="match status" value="1"/>
</dbReference>
<dbReference type="Pfam" id="PF00202">
    <property type="entry name" value="Aminotran_3"/>
    <property type="match status" value="1"/>
</dbReference>
<proteinExistence type="inferred from homology"/>
<evidence type="ECO:0000313" key="6">
    <source>
        <dbReference type="Proteomes" id="UP000248090"/>
    </source>
</evidence>
<keyword evidence="6" id="KW-1185">Reference proteome</keyword>
<dbReference type="RefSeq" id="WP_165838522.1">
    <property type="nucleotide sequence ID" value="NZ_CP177354.1"/>
</dbReference>
<reference evidence="5 6" key="1">
    <citation type="submission" date="2015-03" db="EMBL/GenBank/DDBJ databases">
        <authorList>
            <person name="Krishnan R."/>
            <person name="Midha S."/>
            <person name="Patil P.B."/>
            <person name="Rameshkumar N."/>
        </authorList>
    </citation>
    <scope>NUCLEOTIDE SEQUENCE [LARGE SCALE GENOMIC DNA]</scope>
    <source>
        <strain evidence="5 6">L1E11</strain>
    </source>
</reference>
<evidence type="ECO:0000313" key="5">
    <source>
        <dbReference type="EMBL" id="PXF29240.1"/>
    </source>
</evidence>
<dbReference type="InterPro" id="IPR015421">
    <property type="entry name" value="PyrdxlP-dep_Trfase_major"/>
</dbReference>
<evidence type="ECO:0000256" key="2">
    <source>
        <dbReference type="ARBA" id="ARBA00008954"/>
    </source>
</evidence>
<evidence type="ECO:0000256" key="3">
    <source>
        <dbReference type="ARBA" id="ARBA00022898"/>
    </source>
</evidence>
<gene>
    <name evidence="5" type="ORF">WH50_21930</name>
</gene>
<dbReference type="Gene3D" id="3.90.1150.10">
    <property type="entry name" value="Aspartate Aminotransferase, domain 1"/>
    <property type="match status" value="1"/>
</dbReference>
<dbReference type="PROSITE" id="PS00600">
    <property type="entry name" value="AA_TRANSFER_CLASS_3"/>
    <property type="match status" value="1"/>
</dbReference>
<evidence type="ECO:0000256" key="4">
    <source>
        <dbReference type="RuleBase" id="RU003560"/>
    </source>
</evidence>
<comment type="cofactor">
    <cofactor evidence="1">
        <name>pyridoxal 5'-phosphate</name>
        <dbReference type="ChEBI" id="CHEBI:597326"/>
    </cofactor>
</comment>
<dbReference type="GO" id="GO:0008483">
    <property type="term" value="F:transaminase activity"/>
    <property type="evidence" value="ECO:0007669"/>
    <property type="project" value="UniProtKB-KW"/>
</dbReference>
<dbReference type="InterPro" id="IPR015422">
    <property type="entry name" value="PyrdxlP-dep_Trfase_small"/>
</dbReference>
<comment type="caution">
    <text evidence="5">The sequence shown here is derived from an EMBL/GenBank/DDBJ whole genome shotgun (WGS) entry which is preliminary data.</text>
</comment>